<dbReference type="Proteomes" id="UP000520814">
    <property type="component" value="Unassembled WGS sequence"/>
</dbReference>
<comment type="caution">
    <text evidence="6">The sequence shown here is derived from an EMBL/GenBank/DDBJ whole genome shotgun (WGS) entry which is preliminary data.</text>
</comment>
<evidence type="ECO:0000256" key="1">
    <source>
        <dbReference type="ARBA" id="ARBA00004613"/>
    </source>
</evidence>
<name>A0A7W9SRW2_ARMRO</name>
<reference evidence="6 7" key="1">
    <citation type="submission" date="2020-08" db="EMBL/GenBank/DDBJ databases">
        <title>Genomic Encyclopedia of Type Strains, Phase IV (KMG-IV): sequencing the most valuable type-strain genomes for metagenomic binning, comparative biology and taxonomic classification.</title>
        <authorList>
            <person name="Goeker M."/>
        </authorList>
    </citation>
    <scope>NUCLEOTIDE SEQUENCE [LARGE SCALE GENOMIC DNA]</scope>
    <source>
        <strain evidence="6 7">DSM 23562</strain>
    </source>
</reference>
<dbReference type="Gene3D" id="3.20.20.370">
    <property type="entry name" value="Glycoside hydrolase/deacetylase"/>
    <property type="match status" value="1"/>
</dbReference>
<dbReference type="InterPro" id="IPR002509">
    <property type="entry name" value="NODB_dom"/>
</dbReference>
<dbReference type="Pfam" id="PF01522">
    <property type="entry name" value="Polysacc_deac_1"/>
    <property type="match status" value="1"/>
</dbReference>
<dbReference type="PANTHER" id="PTHR34216">
    <property type="match status" value="1"/>
</dbReference>
<dbReference type="PROSITE" id="PS51677">
    <property type="entry name" value="NODB"/>
    <property type="match status" value="1"/>
</dbReference>
<evidence type="ECO:0000256" key="2">
    <source>
        <dbReference type="ARBA" id="ARBA00022729"/>
    </source>
</evidence>
<dbReference type="InterPro" id="IPR051398">
    <property type="entry name" value="Polysacch_Deacetylase"/>
</dbReference>
<accession>A0A7W9SRW2</accession>
<dbReference type="Pfam" id="PF09992">
    <property type="entry name" value="NAGPA"/>
    <property type="match status" value="1"/>
</dbReference>
<dbReference type="GO" id="GO:0005576">
    <property type="term" value="C:extracellular region"/>
    <property type="evidence" value="ECO:0007669"/>
    <property type="project" value="UniProtKB-SubCell"/>
</dbReference>
<sequence length="594" mass="64924">MKKSLCFLALAAVALSGAKCPSRTQSSAPPTETPATPERPATPGPFDPTIFGGISPRAQGRRIPVIMYHDIVATKKQKTVFFDCTADEFKDQIAYLEKQGAQFISVEQLQRHLVRGDEVPEKAVLLTFDDNYLGFYKNAYPLLKEKKIPSVMFVHTAFVGNTKGPHPKMSWETLKQLDSEKLVTIGSHTVTHPGEFEKLPLDVQQTELADAKQLLEAQLGHPVTQIAYPEGRGDAQTFALAQQIGYTLGFTVENGPAEQSPSILAVNRYIHTRLQKAWEECQRITVEAPAAVFERDLAETPVRLETGTYDGIKLVLVKGGRPLTVRATDTGRKSVGEFIRDTPNTVAGMNGTFFVNADLRSVDNALIGPCRTQIENAFFADEDKLRMPRIWNRPLVVWGPKKIAIVPFNPYANNDEVSLLSLMPNMSDVFLGGAWIVHDGVARTKKEIGPYAARDFNDPRKRAFFGVTDKGEPVLGATMEVITTEMMAKGAAAAGVHEAVLMDSGFSTSIVYDGKIIATGHTAKDLPSRPVPHAILLSGTLQQPTDPDTLTILQGADASVGSAPSTDVMRDLPVTGARPEGDPDRGKLGRRRRR</sequence>
<evidence type="ECO:0000256" key="3">
    <source>
        <dbReference type="SAM" id="MobiDB-lite"/>
    </source>
</evidence>
<evidence type="ECO:0000259" key="5">
    <source>
        <dbReference type="PROSITE" id="PS51677"/>
    </source>
</evidence>
<proteinExistence type="predicted"/>
<dbReference type="GO" id="GO:0005975">
    <property type="term" value="P:carbohydrate metabolic process"/>
    <property type="evidence" value="ECO:0007669"/>
    <property type="project" value="InterPro"/>
</dbReference>
<dbReference type="RefSeq" id="WP_184197936.1">
    <property type="nucleotide sequence ID" value="NZ_JACHGW010000003.1"/>
</dbReference>
<evidence type="ECO:0000256" key="4">
    <source>
        <dbReference type="SAM" id="SignalP"/>
    </source>
</evidence>
<dbReference type="InterPro" id="IPR018711">
    <property type="entry name" value="NAGPA"/>
</dbReference>
<keyword evidence="2 4" id="KW-0732">Signal</keyword>
<dbReference type="InterPro" id="IPR011330">
    <property type="entry name" value="Glyco_hydro/deAcase_b/a-brl"/>
</dbReference>
<protein>
    <submittedName>
        <fullName evidence="6">Peptidoglycan/xylan/chitin deacetylase (PgdA/CDA1 family)</fullName>
    </submittedName>
</protein>
<feature type="compositionally biased region" description="Low complexity" evidence="3">
    <location>
        <begin position="28"/>
        <end position="39"/>
    </location>
</feature>
<feature type="domain" description="NodB homology" evidence="5">
    <location>
        <begin position="122"/>
        <end position="267"/>
    </location>
</feature>
<dbReference type="AlphaFoldDB" id="A0A7W9SRW2"/>
<gene>
    <name evidence="6" type="ORF">HNQ39_003090</name>
</gene>
<evidence type="ECO:0000313" key="6">
    <source>
        <dbReference type="EMBL" id="MBB6051280.1"/>
    </source>
</evidence>
<evidence type="ECO:0000313" key="7">
    <source>
        <dbReference type="Proteomes" id="UP000520814"/>
    </source>
</evidence>
<feature type="signal peptide" evidence="4">
    <location>
        <begin position="1"/>
        <end position="18"/>
    </location>
</feature>
<dbReference type="SUPFAM" id="SSF88713">
    <property type="entry name" value="Glycoside hydrolase/deacetylase"/>
    <property type="match status" value="1"/>
</dbReference>
<dbReference type="EMBL" id="JACHGW010000003">
    <property type="protein sequence ID" value="MBB6051280.1"/>
    <property type="molecule type" value="Genomic_DNA"/>
</dbReference>
<organism evidence="6 7">
    <name type="scientific">Armatimonas rosea</name>
    <dbReference type="NCBI Taxonomy" id="685828"/>
    <lineage>
        <taxon>Bacteria</taxon>
        <taxon>Bacillati</taxon>
        <taxon>Armatimonadota</taxon>
        <taxon>Armatimonadia</taxon>
        <taxon>Armatimonadales</taxon>
        <taxon>Armatimonadaceae</taxon>
        <taxon>Armatimonas</taxon>
    </lineage>
</organism>
<feature type="region of interest" description="Disordered" evidence="3">
    <location>
        <begin position="557"/>
        <end position="594"/>
    </location>
</feature>
<feature type="region of interest" description="Disordered" evidence="3">
    <location>
        <begin position="20"/>
        <end position="47"/>
    </location>
</feature>
<comment type="subcellular location">
    <subcellularLocation>
        <location evidence="1">Secreted</location>
    </subcellularLocation>
</comment>
<dbReference type="PANTHER" id="PTHR34216:SF3">
    <property type="entry name" value="POLY-BETA-1,6-N-ACETYL-D-GLUCOSAMINE N-DEACETYLASE"/>
    <property type="match status" value="1"/>
</dbReference>
<keyword evidence="7" id="KW-1185">Reference proteome</keyword>
<dbReference type="GO" id="GO:0016810">
    <property type="term" value="F:hydrolase activity, acting on carbon-nitrogen (but not peptide) bonds"/>
    <property type="evidence" value="ECO:0007669"/>
    <property type="project" value="InterPro"/>
</dbReference>
<feature type="chain" id="PRO_5031138798" evidence="4">
    <location>
        <begin position="19"/>
        <end position="594"/>
    </location>
</feature>
<dbReference type="CDD" id="cd10918">
    <property type="entry name" value="CE4_NodB_like_5s_6s"/>
    <property type="match status" value="1"/>
</dbReference>